<dbReference type="GeneID" id="43579515"/>
<dbReference type="Pfam" id="PF08568">
    <property type="entry name" value="Kinetochor_Ybp2"/>
    <property type="match status" value="1"/>
</dbReference>
<sequence>MASNSSNPEVSTQASEEASKAASSNENSATKGDPYDIATITYNLREAATLTLQLKDYVSYATLLDVYMGVPTRFSDVDRVLLLQTLLDILRSSDVLTYNIAWNIPDLLLPYFDQHFDFDHQSLADTPFIKLLLATFSHIAEKGNPKELNLKALETLSRLSVIANYNEIHQKSPKVKNEDSEGGYEEGDKDEEGEGEGEEYDYFDNDDSDDDTGNPFFDDQFNYSKSDFESRARVAERFLDLKFVALFETISTTLKRITTSYPSRFLATATTGLLSFFASNVPRLSLHGLVFVVRRLYLFVRDYNPLLNDSVTEMEKELLRKLLQSFITFLFEILFSTTSVKWSHRLYVELRNNVALEIQQIKRERFYVLQNYTFQINDLSERIEQLGMSIDMDVNSLFKELVSDLVEKYDKNNLSLPDTLNTVSDDTASETSTIRPDSLPFDFQGAKAPENVHLSKEGILLFVTQVRFENRHNPESPAFKSFQDLIKVTHEFILGSASPYSLQGDNESETAAIPSSGVCDALAFWALWTLRNVKSTQQLLHQVPSEKMLIEYLQLLTMMAVHINPDREGDLKALLYSVILRILSLHTHAMRYGYLVDTIKSCPFSESKQMAIRHLKDFLVAKKLTQHNKSAQSNTVDGESLLDEKLKKLDINDEKTQHHATSFNPDLVVRPNLLVEQDQSEESCEKLSAEENEEVATLISLAIKSATEISSRQFQDQEKGEDDGVSLHSGNEEEDEEEEIDFSVLGAWANFVAAGALTQSITNQVASKFDTFVNHLKDLCKDGSEVDEDEFLLLRQAELLELLVGSIKRE</sequence>
<dbReference type="InterPro" id="IPR040347">
    <property type="entry name" value="YBP1/2"/>
</dbReference>
<dbReference type="EMBL" id="CABVLU010000001">
    <property type="protein sequence ID" value="VVT45264.1"/>
    <property type="molecule type" value="Genomic_DNA"/>
</dbReference>
<dbReference type="Proteomes" id="UP000398389">
    <property type="component" value="Unassembled WGS sequence"/>
</dbReference>
<dbReference type="RefSeq" id="XP_031851306.1">
    <property type="nucleotide sequence ID" value="XM_031995415.1"/>
</dbReference>
<keyword evidence="3" id="KW-1185">Reference proteome</keyword>
<evidence type="ECO:0000313" key="2">
    <source>
        <dbReference type="EMBL" id="VVT45264.1"/>
    </source>
</evidence>
<evidence type="ECO:0000256" key="1">
    <source>
        <dbReference type="SAM" id="MobiDB-lite"/>
    </source>
</evidence>
<dbReference type="AlphaFoldDB" id="A0A5E8B6N5"/>
<accession>A0A5E8B6N5</accession>
<feature type="compositionally biased region" description="Polar residues" evidence="1">
    <location>
        <begin position="1"/>
        <end position="13"/>
    </location>
</feature>
<feature type="region of interest" description="Disordered" evidence="1">
    <location>
        <begin position="1"/>
        <end position="30"/>
    </location>
</feature>
<name>A0A5E8B6N5_9ASCO</name>
<feature type="compositionally biased region" description="Low complexity" evidence="1">
    <location>
        <begin position="14"/>
        <end position="29"/>
    </location>
</feature>
<dbReference type="PANTHER" id="PTHR28020:SF1">
    <property type="entry name" value="YAP1-BINDING PROTEIN 1-RELATED"/>
    <property type="match status" value="1"/>
</dbReference>
<protein>
    <submittedName>
        <fullName evidence="2">Uncharacterized protein</fullName>
    </submittedName>
</protein>
<dbReference type="OrthoDB" id="5396786at2759"/>
<dbReference type="GO" id="GO:0005737">
    <property type="term" value="C:cytoplasm"/>
    <property type="evidence" value="ECO:0007669"/>
    <property type="project" value="TreeGrafter"/>
</dbReference>
<feature type="compositionally biased region" description="Acidic residues" evidence="1">
    <location>
        <begin position="180"/>
        <end position="205"/>
    </location>
</feature>
<evidence type="ECO:0000313" key="3">
    <source>
        <dbReference type="Proteomes" id="UP000398389"/>
    </source>
</evidence>
<dbReference type="GO" id="GO:0034599">
    <property type="term" value="P:cellular response to oxidative stress"/>
    <property type="evidence" value="ECO:0007669"/>
    <property type="project" value="InterPro"/>
</dbReference>
<reference evidence="2 3" key="1">
    <citation type="submission" date="2019-09" db="EMBL/GenBank/DDBJ databases">
        <authorList>
            <person name="Brejova B."/>
        </authorList>
    </citation>
    <scope>NUCLEOTIDE SEQUENCE [LARGE SCALE GENOMIC DNA]</scope>
</reference>
<dbReference type="InterPro" id="IPR013877">
    <property type="entry name" value="YAP-bd/ALF4/Glomulin"/>
</dbReference>
<feature type="region of interest" description="Disordered" evidence="1">
    <location>
        <begin position="712"/>
        <end position="736"/>
    </location>
</feature>
<feature type="region of interest" description="Disordered" evidence="1">
    <location>
        <begin position="172"/>
        <end position="205"/>
    </location>
</feature>
<gene>
    <name evidence="2" type="ORF">SAPINGB_P000692</name>
</gene>
<proteinExistence type="predicted"/>
<dbReference type="PANTHER" id="PTHR28020">
    <property type="entry name" value="YAP1-BINDING PROTEIN 1-RELATED"/>
    <property type="match status" value="1"/>
</dbReference>
<organism evidence="2 3">
    <name type="scientific">Magnusiomyces paraingens</name>
    <dbReference type="NCBI Taxonomy" id="2606893"/>
    <lineage>
        <taxon>Eukaryota</taxon>
        <taxon>Fungi</taxon>
        <taxon>Dikarya</taxon>
        <taxon>Ascomycota</taxon>
        <taxon>Saccharomycotina</taxon>
        <taxon>Dipodascomycetes</taxon>
        <taxon>Dipodascales</taxon>
        <taxon>Dipodascaceae</taxon>
        <taxon>Magnusiomyces</taxon>
    </lineage>
</organism>